<evidence type="ECO:0000313" key="3">
    <source>
        <dbReference type="Proteomes" id="UP001183390"/>
    </source>
</evidence>
<organism evidence="2 3">
    <name type="scientific">Nocardiopsis lambiniae</name>
    <dbReference type="NCBI Taxonomy" id="3075539"/>
    <lineage>
        <taxon>Bacteria</taxon>
        <taxon>Bacillati</taxon>
        <taxon>Actinomycetota</taxon>
        <taxon>Actinomycetes</taxon>
        <taxon>Streptosporangiales</taxon>
        <taxon>Nocardiopsidaceae</taxon>
        <taxon>Nocardiopsis</taxon>
    </lineage>
</organism>
<dbReference type="RefSeq" id="WP_311509631.1">
    <property type="nucleotide sequence ID" value="NZ_JAVREP010000001.1"/>
</dbReference>
<proteinExistence type="predicted"/>
<gene>
    <name evidence="2" type="ORF">RM479_00360</name>
</gene>
<name>A0ABU2M2S0_9ACTN</name>
<dbReference type="Gene3D" id="3.40.50.410">
    <property type="entry name" value="von Willebrand factor, type A domain"/>
    <property type="match status" value="1"/>
</dbReference>
<dbReference type="InterPro" id="IPR002035">
    <property type="entry name" value="VWF_A"/>
</dbReference>
<dbReference type="PROSITE" id="PS50234">
    <property type="entry name" value="VWFA"/>
    <property type="match status" value="1"/>
</dbReference>
<dbReference type="EMBL" id="JAVREP010000001">
    <property type="protein sequence ID" value="MDT0326863.1"/>
    <property type="molecule type" value="Genomic_DNA"/>
</dbReference>
<keyword evidence="3" id="KW-1185">Reference proteome</keyword>
<evidence type="ECO:0000313" key="2">
    <source>
        <dbReference type="EMBL" id="MDT0326863.1"/>
    </source>
</evidence>
<evidence type="ECO:0000259" key="1">
    <source>
        <dbReference type="PROSITE" id="PS50234"/>
    </source>
</evidence>
<protein>
    <submittedName>
        <fullName evidence="2">VWA domain-containing protein</fullName>
    </submittedName>
</protein>
<dbReference type="SUPFAM" id="SSF53300">
    <property type="entry name" value="vWA-like"/>
    <property type="match status" value="1"/>
</dbReference>
<dbReference type="SMART" id="SM00327">
    <property type="entry name" value="VWA"/>
    <property type="match status" value="1"/>
</dbReference>
<reference evidence="3" key="1">
    <citation type="submission" date="2023-07" db="EMBL/GenBank/DDBJ databases">
        <title>30 novel species of actinomycetes from the DSMZ collection.</title>
        <authorList>
            <person name="Nouioui I."/>
        </authorList>
    </citation>
    <scope>NUCLEOTIDE SEQUENCE [LARGE SCALE GENOMIC DNA]</scope>
    <source>
        <strain evidence="3">DSM 44743</strain>
    </source>
</reference>
<comment type="caution">
    <text evidence="2">The sequence shown here is derived from an EMBL/GenBank/DDBJ whole genome shotgun (WGS) entry which is preliminary data.</text>
</comment>
<dbReference type="InterPro" id="IPR036465">
    <property type="entry name" value="vWFA_dom_sf"/>
</dbReference>
<dbReference type="Proteomes" id="UP001183390">
    <property type="component" value="Unassembled WGS sequence"/>
</dbReference>
<dbReference type="Pfam" id="PF00092">
    <property type="entry name" value="VWA"/>
    <property type="match status" value="1"/>
</dbReference>
<accession>A0ABU2M2S0</accession>
<feature type="domain" description="VWFA" evidence="1">
    <location>
        <begin position="7"/>
        <end position="186"/>
    </location>
</feature>
<sequence>MSQQILPFYLVCDESTSMDGEPIQAINEALPDLHAKIGANPVVSDKVHFAIIAFNHEAQVLLPLADLSEVESLPALQATGGTSYGEAFTLLRETIAQDVDRLKGEGHRVYRPAVFFLSDGFPGDGDWDIAYKKLIDPGWGPHPNILAFGFGEADPRVIRQVATAQAFMSDGTLNPGQALQEFAKSLTNSIVTSGTRAASSPDGAVTLDIPDHVPGYTSLPADQI</sequence>